<dbReference type="SUPFAM" id="SSF46626">
    <property type="entry name" value="Cytochrome c"/>
    <property type="match status" value="1"/>
</dbReference>
<dbReference type="PROSITE" id="PS51007">
    <property type="entry name" value="CYTC"/>
    <property type="match status" value="1"/>
</dbReference>
<accession>A0A1M7ANC2</accession>
<dbReference type="PANTHER" id="PTHR35008:SF8">
    <property type="entry name" value="ALCOHOL DEHYDROGENASE CYTOCHROME C SUBUNIT"/>
    <property type="match status" value="1"/>
</dbReference>
<feature type="domain" description="Cytochrome c" evidence="6">
    <location>
        <begin position="58"/>
        <end position="145"/>
    </location>
</feature>
<dbReference type="InterPro" id="IPR051459">
    <property type="entry name" value="Cytochrome_c-type_DH"/>
</dbReference>
<feature type="signal peptide" evidence="5">
    <location>
        <begin position="1"/>
        <end position="24"/>
    </location>
</feature>
<keyword evidence="1 4" id="KW-0349">Heme</keyword>
<dbReference type="AlphaFoldDB" id="A0A1M7ANC2"/>
<reference evidence="7 8" key="1">
    <citation type="submission" date="2016-11" db="EMBL/GenBank/DDBJ databases">
        <authorList>
            <person name="Jaros S."/>
            <person name="Januszkiewicz K."/>
            <person name="Wedrychowicz H."/>
        </authorList>
    </citation>
    <scope>NUCLEOTIDE SEQUENCE [LARGE SCALE GENOMIC DNA]</scope>
    <source>
        <strain evidence="7 8">GAS499</strain>
    </source>
</reference>
<evidence type="ECO:0000256" key="5">
    <source>
        <dbReference type="SAM" id="SignalP"/>
    </source>
</evidence>
<dbReference type="GO" id="GO:0020037">
    <property type="term" value="F:heme binding"/>
    <property type="evidence" value="ECO:0007669"/>
    <property type="project" value="InterPro"/>
</dbReference>
<dbReference type="Gene3D" id="1.10.760.10">
    <property type="entry name" value="Cytochrome c-like domain"/>
    <property type="match status" value="1"/>
</dbReference>
<protein>
    <submittedName>
        <fullName evidence="7">Cytochrome c</fullName>
    </submittedName>
</protein>
<keyword evidence="5" id="KW-0732">Signal</keyword>
<feature type="chain" id="PRO_5012252161" evidence="5">
    <location>
        <begin position="25"/>
        <end position="191"/>
    </location>
</feature>
<evidence type="ECO:0000256" key="3">
    <source>
        <dbReference type="ARBA" id="ARBA00023004"/>
    </source>
</evidence>
<dbReference type="InterPro" id="IPR009056">
    <property type="entry name" value="Cyt_c-like_dom"/>
</dbReference>
<dbReference type="Pfam" id="PF13442">
    <property type="entry name" value="Cytochrome_CBB3"/>
    <property type="match status" value="1"/>
</dbReference>
<dbReference type="GO" id="GO:0046872">
    <property type="term" value="F:metal ion binding"/>
    <property type="evidence" value="ECO:0007669"/>
    <property type="project" value="UniProtKB-KW"/>
</dbReference>
<dbReference type="InterPro" id="IPR036909">
    <property type="entry name" value="Cyt_c-like_dom_sf"/>
</dbReference>
<organism evidence="7 8">
    <name type="scientific">Bradyrhizobium lablabi</name>
    <dbReference type="NCBI Taxonomy" id="722472"/>
    <lineage>
        <taxon>Bacteria</taxon>
        <taxon>Pseudomonadati</taxon>
        <taxon>Pseudomonadota</taxon>
        <taxon>Alphaproteobacteria</taxon>
        <taxon>Hyphomicrobiales</taxon>
        <taxon>Nitrobacteraceae</taxon>
        <taxon>Bradyrhizobium</taxon>
    </lineage>
</organism>
<keyword evidence="2 4" id="KW-0479">Metal-binding</keyword>
<dbReference type="EMBL" id="LT670844">
    <property type="protein sequence ID" value="SHL44036.1"/>
    <property type="molecule type" value="Genomic_DNA"/>
</dbReference>
<keyword evidence="3 4" id="KW-0408">Iron</keyword>
<evidence type="ECO:0000313" key="8">
    <source>
        <dbReference type="Proteomes" id="UP000189935"/>
    </source>
</evidence>
<evidence type="ECO:0000256" key="1">
    <source>
        <dbReference type="ARBA" id="ARBA00022617"/>
    </source>
</evidence>
<sequence length="191" mass="20252">MRTHEFCVAMFAAVALTCATSAEAQNPYGIGRPATSSEIAGWNIDIDREGHNLPPGSGSVSHGHEVFDQQCAACHGAKGEGGVGERLVGGQGTLATANPVRTVGSYWPYAPTLFDYIRRAMPQNAPQSLSNEDVYAVSAYILNLNGLLPADAVLDAKTLSAIKMPNRNMFVGDPRPDVKNPECMKDCAGSK</sequence>
<evidence type="ECO:0000256" key="2">
    <source>
        <dbReference type="ARBA" id="ARBA00022723"/>
    </source>
</evidence>
<dbReference type="Proteomes" id="UP000189935">
    <property type="component" value="Chromosome I"/>
</dbReference>
<dbReference type="PANTHER" id="PTHR35008">
    <property type="entry name" value="BLL4482 PROTEIN-RELATED"/>
    <property type="match status" value="1"/>
</dbReference>
<evidence type="ECO:0000313" key="7">
    <source>
        <dbReference type="EMBL" id="SHL44036.1"/>
    </source>
</evidence>
<evidence type="ECO:0000259" key="6">
    <source>
        <dbReference type="PROSITE" id="PS51007"/>
    </source>
</evidence>
<dbReference type="GO" id="GO:0009055">
    <property type="term" value="F:electron transfer activity"/>
    <property type="evidence" value="ECO:0007669"/>
    <property type="project" value="InterPro"/>
</dbReference>
<name>A0A1M7ANC2_9BRAD</name>
<proteinExistence type="predicted"/>
<evidence type="ECO:0000256" key="4">
    <source>
        <dbReference type="PROSITE-ProRule" id="PRU00433"/>
    </source>
</evidence>
<dbReference type="OrthoDB" id="9779283at2"/>
<gene>
    <name evidence="7" type="ORF">SAMN05444159_5908</name>
</gene>